<proteinExistence type="predicted"/>
<feature type="compositionally biased region" description="Polar residues" evidence="1">
    <location>
        <begin position="1258"/>
        <end position="1278"/>
    </location>
</feature>
<feature type="compositionally biased region" description="Low complexity" evidence="1">
    <location>
        <begin position="558"/>
        <end position="568"/>
    </location>
</feature>
<gene>
    <name evidence="2" type="primary">106078624</name>
</gene>
<feature type="region of interest" description="Disordered" evidence="1">
    <location>
        <begin position="1150"/>
        <end position="1184"/>
    </location>
</feature>
<protein>
    <submittedName>
        <fullName evidence="2">Uncharacterized protein</fullName>
    </submittedName>
</protein>
<feature type="region of interest" description="Disordered" evidence="1">
    <location>
        <begin position="228"/>
        <end position="259"/>
    </location>
</feature>
<feature type="region of interest" description="Disordered" evidence="1">
    <location>
        <begin position="1298"/>
        <end position="1319"/>
    </location>
</feature>
<accession>A0A2C9LDQ2</accession>
<evidence type="ECO:0000313" key="3">
    <source>
        <dbReference type="Proteomes" id="UP000076420"/>
    </source>
</evidence>
<evidence type="ECO:0000313" key="2">
    <source>
        <dbReference type="EnsemblMetazoa" id="BGLB030029-PA"/>
    </source>
</evidence>
<feature type="compositionally biased region" description="Basic and acidic residues" evidence="1">
    <location>
        <begin position="1167"/>
        <end position="1178"/>
    </location>
</feature>
<dbReference type="EnsemblMetazoa" id="BGLB030029-RA">
    <property type="protein sequence ID" value="BGLB030029-PA"/>
    <property type="gene ID" value="BGLB030029"/>
</dbReference>
<dbReference type="Proteomes" id="UP000076420">
    <property type="component" value="Unassembled WGS sequence"/>
</dbReference>
<dbReference type="OrthoDB" id="10297981at2759"/>
<feature type="compositionally biased region" description="Basic and acidic residues" evidence="1">
    <location>
        <begin position="576"/>
        <end position="585"/>
    </location>
</feature>
<feature type="compositionally biased region" description="Basic and acidic residues" evidence="1">
    <location>
        <begin position="232"/>
        <end position="249"/>
    </location>
</feature>
<feature type="region of interest" description="Disordered" evidence="1">
    <location>
        <begin position="1258"/>
        <end position="1282"/>
    </location>
</feature>
<organism evidence="2 3">
    <name type="scientific">Biomphalaria glabrata</name>
    <name type="common">Bloodfluke planorb</name>
    <name type="synonym">Freshwater snail</name>
    <dbReference type="NCBI Taxonomy" id="6526"/>
    <lineage>
        <taxon>Eukaryota</taxon>
        <taxon>Metazoa</taxon>
        <taxon>Spiralia</taxon>
        <taxon>Lophotrochozoa</taxon>
        <taxon>Mollusca</taxon>
        <taxon>Gastropoda</taxon>
        <taxon>Heterobranchia</taxon>
        <taxon>Euthyneura</taxon>
        <taxon>Panpulmonata</taxon>
        <taxon>Hygrophila</taxon>
        <taxon>Lymnaeoidea</taxon>
        <taxon>Planorbidae</taxon>
        <taxon>Biomphalaria</taxon>
    </lineage>
</organism>
<feature type="region of interest" description="Disordered" evidence="1">
    <location>
        <begin position="426"/>
        <end position="448"/>
    </location>
</feature>
<reference evidence="2" key="1">
    <citation type="submission" date="2020-05" db="UniProtKB">
        <authorList>
            <consortium name="EnsemblMetazoa"/>
        </authorList>
    </citation>
    <scope>IDENTIFICATION</scope>
    <source>
        <strain evidence="2">BB02</strain>
    </source>
</reference>
<evidence type="ECO:0000256" key="1">
    <source>
        <dbReference type="SAM" id="MobiDB-lite"/>
    </source>
</evidence>
<feature type="compositionally biased region" description="Polar residues" evidence="1">
    <location>
        <begin position="609"/>
        <end position="623"/>
    </location>
</feature>
<dbReference type="VEuPathDB" id="VectorBase:BGLB030029"/>
<feature type="compositionally biased region" description="Basic and acidic residues" evidence="1">
    <location>
        <begin position="1299"/>
        <end position="1309"/>
    </location>
</feature>
<dbReference type="VEuPathDB" id="VectorBase:BGLAX_051862"/>
<feature type="region of interest" description="Disordered" evidence="1">
    <location>
        <begin position="498"/>
        <end position="637"/>
    </location>
</feature>
<dbReference type="KEGG" id="bgt:106078624"/>
<sequence>MKKLATPSFINVHQLILQHEEVPEVMAVHSIEWMLQGILTSLLSGVGFYIITRALEYAKKYCQKERQKQNVFQKYFTEDENFHWRNFRVQGSSLVDDRFYNRAPNLFAAYKRSPGFLCHNNVTGNESSSATSINTNGRPPQWSDLDLTDFRNIAPFSSMLKLAEQTSHRREINEGTEVGLKKDSFCSSPSNVKIWSISDSYNKVDSSRESSSSNSAPRCELGASYCHGVGSQKKDEPHSTVTKKFDEKATASGRRARKASKIAHLPFTKKNQVASKISECEVRVIKSKVMRSVYDVDGSETDPSLSSGTERIYNAFDSVIQEVKQTSSVTISSAAGMTKQHFVEHCQDQNAVCLVSEKSQRELNYFQSWASWFATPQESQVSLDLSKSALEMSQFSEVSGKRQFSSLEDWQLSVDGIERDLEIEEQRKEETDSVKSVRPDTTTDTRPVTEKISPISEQCTAVKTFERTPVKTSNQTQDFDYKIVQEKISPALTCSFRSGSTSVPNSAHMHTSGSPNGRNAEKQTASSTSLKKPEKNEHSPTVIKTKTSPSRTHDTKAISKAKSIDSASPLHKKPPKLQDRGKDETTPETLTAWSRRKRADKTRKLDRSVSCSPTTSEKSTMCKPSSIEKASGKEPDTKDQLTEMCSLMLVNDTSKCFGSTDIYQLGSLSNEGDMIDVDIPNQDVDRTKSLSSKQIYVLSKTNQRVPSFKTQKHKNLSKLKRAASKKNLNKQITKVDMSLVITRKASKEMASKREAKAGSTKTTEIVNKSGDQEEGQTKKTALKMEGSSIFKKQKNLKIRNSLKHKQIDSLEEHLFEKSEKEDLIPFQSDVKQCKETVLQKCNRRMKVHPIKSVDKYRTKRQSFLNKDKLSDNAKPLAHTPTEVLHLKDNCVESPVDEIHPLFTNQTKSHGVDSRVVESTSTPREFSLKLCEPKYLDFNGQTLAEAAQFFLNTSESSVDPETKLDERSSLVHLFQTNGAMNSSVYSPSNPLDLMLSARLSPESEHAASSKLSAPLSTTHACKSVDKKILESNISKTSSSAEKINKMDMPSCINKKDMPSSKSILKNKNMLSKETHQIKGPTEKSNVSKQAKVLPMGTSKCKKRIQEPCLLKSKNRLEPAEKMLLKNEKHNVLKPIETKCAVSDTNAQAAGQETPKSCFIRPSKNKPQVRREAKSTDRPSPKTTMPLKQNEKADIKRIAAVLKKSTAESPQVMFKERSIAKKEKPLGIKKKPVPLLPLEMAQSFPEAQFKHETLISTERNASSNGVARRSVPSQACSSQVLPRPVKATVHSDESVMTIRSYDLDSDHENRSLRSRPLNADKQRRVVLKKSALDEIVKQMQSP</sequence>
<feature type="compositionally biased region" description="Polar residues" evidence="1">
    <location>
        <begin position="498"/>
        <end position="530"/>
    </location>
</feature>
<name>A0A2C9LDQ2_BIOGL</name>